<dbReference type="EMBL" id="BMVG01000073">
    <property type="protein sequence ID" value="GHE16043.1"/>
    <property type="molecule type" value="Genomic_DNA"/>
</dbReference>
<dbReference type="InterPro" id="IPR012340">
    <property type="entry name" value="NA-bd_OB-fold"/>
</dbReference>
<dbReference type="Proteomes" id="UP000655443">
    <property type="component" value="Unassembled WGS sequence"/>
</dbReference>
<reference evidence="1" key="2">
    <citation type="submission" date="2020-09" db="EMBL/GenBank/DDBJ databases">
        <authorList>
            <person name="Sun Q."/>
            <person name="Ohkuma M."/>
        </authorList>
    </citation>
    <scope>NUCLEOTIDE SEQUENCE</scope>
    <source>
        <strain evidence="1">JCM 4714</strain>
    </source>
</reference>
<gene>
    <name evidence="1" type="ORF">GCM10010339_92670</name>
</gene>
<name>A0A919D894_9ACTN</name>
<keyword evidence="2" id="KW-1185">Reference proteome</keyword>
<evidence type="ECO:0000313" key="1">
    <source>
        <dbReference type="EMBL" id="GHE16043.1"/>
    </source>
</evidence>
<dbReference type="AlphaFoldDB" id="A0A919D894"/>
<evidence type="ECO:0000313" key="2">
    <source>
        <dbReference type="Proteomes" id="UP000655443"/>
    </source>
</evidence>
<organism evidence="1 2">
    <name type="scientific">Streptomyces alanosinicus</name>
    <dbReference type="NCBI Taxonomy" id="68171"/>
    <lineage>
        <taxon>Bacteria</taxon>
        <taxon>Bacillati</taxon>
        <taxon>Actinomycetota</taxon>
        <taxon>Actinomycetes</taxon>
        <taxon>Kitasatosporales</taxon>
        <taxon>Streptomycetaceae</taxon>
        <taxon>Streptomyces</taxon>
    </lineage>
</organism>
<protein>
    <submittedName>
        <fullName evidence="1">Uncharacterized protein</fullName>
    </submittedName>
</protein>
<sequence>MVFQPVMPDLVAEVDADTALDLGRHRHPVRYLRLRDDMDPGDVRE</sequence>
<dbReference type="Gene3D" id="2.40.50.140">
    <property type="entry name" value="Nucleic acid-binding proteins"/>
    <property type="match status" value="1"/>
</dbReference>
<reference evidence="1" key="1">
    <citation type="journal article" date="2014" name="Int. J. Syst. Evol. Microbiol.">
        <title>Complete genome sequence of Corynebacterium casei LMG S-19264T (=DSM 44701T), isolated from a smear-ripened cheese.</title>
        <authorList>
            <consortium name="US DOE Joint Genome Institute (JGI-PGF)"/>
            <person name="Walter F."/>
            <person name="Albersmeier A."/>
            <person name="Kalinowski J."/>
            <person name="Ruckert C."/>
        </authorList>
    </citation>
    <scope>NUCLEOTIDE SEQUENCE</scope>
    <source>
        <strain evidence="1">JCM 4714</strain>
    </source>
</reference>
<dbReference type="RefSeq" id="WP_229882543.1">
    <property type="nucleotide sequence ID" value="NZ_BMVG01000073.1"/>
</dbReference>
<comment type="caution">
    <text evidence="1">The sequence shown here is derived from an EMBL/GenBank/DDBJ whole genome shotgun (WGS) entry which is preliminary data.</text>
</comment>
<accession>A0A919D894</accession>
<proteinExistence type="predicted"/>